<evidence type="ECO:0000259" key="4">
    <source>
        <dbReference type="PROSITE" id="PS01124"/>
    </source>
</evidence>
<feature type="domain" description="HTH araC/xylS-type" evidence="4">
    <location>
        <begin position="172"/>
        <end position="270"/>
    </location>
</feature>
<dbReference type="EMBL" id="LGIQ01000005">
    <property type="protein sequence ID" value="KNB73398.1"/>
    <property type="molecule type" value="Genomic_DNA"/>
</dbReference>
<dbReference type="Proteomes" id="UP000036834">
    <property type="component" value="Unassembled WGS sequence"/>
</dbReference>
<comment type="caution">
    <text evidence="6">The sequence shown here is derived from an EMBL/GenBank/DDBJ whole genome shotgun (WGS) entry which is preliminary data.</text>
</comment>
<dbReference type="RefSeq" id="WP_049737397.1">
    <property type="nucleotide sequence ID" value="NZ_BJON01000008.1"/>
</dbReference>
<evidence type="ECO:0000313" key="7">
    <source>
        <dbReference type="Proteomes" id="UP000036834"/>
    </source>
</evidence>
<dbReference type="PATRIC" id="fig|54915.3.peg.6495"/>
<dbReference type="Gene3D" id="2.60.120.10">
    <property type="entry name" value="Jelly Rolls"/>
    <property type="match status" value="1"/>
</dbReference>
<dbReference type="PROSITE" id="PS01124">
    <property type="entry name" value="HTH_ARAC_FAMILY_2"/>
    <property type="match status" value="1"/>
</dbReference>
<dbReference type="SUPFAM" id="SSF51215">
    <property type="entry name" value="Regulatory protein AraC"/>
    <property type="match status" value="1"/>
</dbReference>
<dbReference type="InterPro" id="IPR037923">
    <property type="entry name" value="HTH-like"/>
</dbReference>
<evidence type="ECO:0000313" key="5">
    <source>
        <dbReference type="EMBL" id="GED68219.1"/>
    </source>
</evidence>
<dbReference type="PROSITE" id="PS00041">
    <property type="entry name" value="HTH_ARAC_FAMILY_1"/>
    <property type="match status" value="1"/>
</dbReference>
<dbReference type="Pfam" id="PF02311">
    <property type="entry name" value="AraC_binding"/>
    <property type="match status" value="1"/>
</dbReference>
<dbReference type="InterPro" id="IPR009057">
    <property type="entry name" value="Homeodomain-like_sf"/>
</dbReference>
<dbReference type="InterPro" id="IPR018062">
    <property type="entry name" value="HTH_AraC-typ_CS"/>
</dbReference>
<dbReference type="PANTHER" id="PTHR43280">
    <property type="entry name" value="ARAC-FAMILY TRANSCRIPTIONAL REGULATOR"/>
    <property type="match status" value="1"/>
</dbReference>
<evidence type="ECO:0000256" key="2">
    <source>
        <dbReference type="ARBA" id="ARBA00023125"/>
    </source>
</evidence>
<dbReference type="SUPFAM" id="SSF46689">
    <property type="entry name" value="Homeodomain-like"/>
    <property type="match status" value="2"/>
</dbReference>
<dbReference type="AlphaFoldDB" id="A0A0K9YXI5"/>
<reference evidence="6" key="2">
    <citation type="submission" date="2015-07" db="EMBL/GenBank/DDBJ databases">
        <title>MeaNS - Measles Nucleotide Surveillance Program.</title>
        <authorList>
            <person name="Tran T."/>
            <person name="Druce J."/>
        </authorList>
    </citation>
    <scope>NUCLEOTIDE SEQUENCE</scope>
    <source>
        <strain evidence="6">DSM 9887</strain>
    </source>
</reference>
<dbReference type="InterPro" id="IPR014710">
    <property type="entry name" value="RmlC-like_jellyroll"/>
</dbReference>
<dbReference type="InterPro" id="IPR020449">
    <property type="entry name" value="Tscrpt_reg_AraC-type_HTH"/>
</dbReference>
<dbReference type="GO" id="GO:0003700">
    <property type="term" value="F:DNA-binding transcription factor activity"/>
    <property type="evidence" value="ECO:0007669"/>
    <property type="project" value="InterPro"/>
</dbReference>
<dbReference type="PRINTS" id="PR00032">
    <property type="entry name" value="HTHARAC"/>
</dbReference>
<dbReference type="Pfam" id="PF12833">
    <property type="entry name" value="HTH_18"/>
    <property type="match status" value="1"/>
</dbReference>
<gene>
    <name evidence="5" type="primary">araC_1</name>
    <name evidence="6" type="ORF">ADS79_05435</name>
    <name evidence="5" type="ORF">BRE01_19210</name>
</gene>
<organism evidence="6 7">
    <name type="scientific">Brevibacillus reuszeri</name>
    <dbReference type="NCBI Taxonomy" id="54915"/>
    <lineage>
        <taxon>Bacteria</taxon>
        <taxon>Bacillati</taxon>
        <taxon>Bacillota</taxon>
        <taxon>Bacilli</taxon>
        <taxon>Bacillales</taxon>
        <taxon>Paenibacillaceae</taxon>
        <taxon>Brevibacillus</taxon>
    </lineage>
</organism>
<dbReference type="InterPro" id="IPR003313">
    <property type="entry name" value="AraC-bd"/>
</dbReference>
<dbReference type="SMART" id="SM00342">
    <property type="entry name" value="HTH_ARAC"/>
    <property type="match status" value="1"/>
</dbReference>
<keyword evidence="2" id="KW-0238">DNA-binding</keyword>
<dbReference type="STRING" id="54915.ADS79_05435"/>
<evidence type="ECO:0000256" key="1">
    <source>
        <dbReference type="ARBA" id="ARBA00023015"/>
    </source>
</evidence>
<reference evidence="5 8" key="3">
    <citation type="submission" date="2019-06" db="EMBL/GenBank/DDBJ databases">
        <title>Whole genome shotgun sequence of Brevibacillus reuszeri NBRC 15719.</title>
        <authorList>
            <person name="Hosoyama A."/>
            <person name="Uohara A."/>
            <person name="Ohji S."/>
            <person name="Ichikawa N."/>
        </authorList>
    </citation>
    <scope>NUCLEOTIDE SEQUENCE [LARGE SCALE GENOMIC DNA]</scope>
    <source>
        <strain evidence="5 8">NBRC 15719</strain>
    </source>
</reference>
<evidence type="ECO:0000313" key="6">
    <source>
        <dbReference type="EMBL" id="KNB73398.1"/>
    </source>
</evidence>
<dbReference type="OrthoDB" id="9807321at2"/>
<proteinExistence type="predicted"/>
<evidence type="ECO:0000256" key="3">
    <source>
        <dbReference type="ARBA" id="ARBA00023163"/>
    </source>
</evidence>
<dbReference type="Proteomes" id="UP000319578">
    <property type="component" value="Unassembled WGS sequence"/>
</dbReference>
<accession>A0A0K9YXI5</accession>
<evidence type="ECO:0000313" key="8">
    <source>
        <dbReference type="Proteomes" id="UP000319578"/>
    </source>
</evidence>
<keyword evidence="3" id="KW-0804">Transcription</keyword>
<protein>
    <submittedName>
        <fullName evidence="6">AraC family transcriptional regulator</fullName>
    </submittedName>
</protein>
<dbReference type="Gene3D" id="1.10.10.60">
    <property type="entry name" value="Homeodomain-like"/>
    <property type="match status" value="2"/>
</dbReference>
<dbReference type="PANTHER" id="PTHR43280:SF2">
    <property type="entry name" value="HTH-TYPE TRANSCRIPTIONAL REGULATOR EXSA"/>
    <property type="match status" value="1"/>
</dbReference>
<dbReference type="GO" id="GO:0043565">
    <property type="term" value="F:sequence-specific DNA binding"/>
    <property type="evidence" value="ECO:0007669"/>
    <property type="project" value="InterPro"/>
</dbReference>
<dbReference type="EMBL" id="BJON01000008">
    <property type="protein sequence ID" value="GED68219.1"/>
    <property type="molecule type" value="Genomic_DNA"/>
</dbReference>
<sequence>MIDLNKLAENYANDSFEIEEVYRLVIQPKSTLREFTTEKYGFLFIIRGEARMRVNGTVYELQPGSVFHAAPNMLMDAQVMSATEYEYFALFYKWDESVDEKSGRKCDAHFKLEPAANPRLLSLLTMLQQNAHPRDWIGKLRVKELFFRILHQVLIGCSHRESDNSPSKRVIEEAVVYIHGHYMHPFTLDDLAEQYGMTTKRFSYFFHKYTGFRPIDYVIHYRMEKAQELLRTGNYPVSDVAVSVGYANALYFSRVFKKKVGVAPSAYANQEEHS</sequence>
<keyword evidence="8" id="KW-1185">Reference proteome</keyword>
<keyword evidence="1" id="KW-0805">Transcription regulation</keyword>
<reference evidence="7" key="1">
    <citation type="submission" date="2015-07" db="EMBL/GenBank/DDBJ databases">
        <title>Genome sequencing project for genomic taxonomy and phylogenomics of Bacillus-like bacteria.</title>
        <authorList>
            <person name="Liu B."/>
            <person name="Wang J."/>
            <person name="Zhu Y."/>
            <person name="Liu G."/>
            <person name="Chen Q."/>
            <person name="Chen Z."/>
            <person name="Lan J."/>
            <person name="Che J."/>
            <person name="Ge C."/>
            <person name="Shi H."/>
            <person name="Pan Z."/>
            <person name="Liu X."/>
        </authorList>
    </citation>
    <scope>NUCLEOTIDE SEQUENCE [LARGE SCALE GENOMIC DNA]</scope>
    <source>
        <strain evidence="7">DSM 9887</strain>
    </source>
</reference>
<name>A0A0K9YXI5_9BACL</name>
<dbReference type="InterPro" id="IPR018060">
    <property type="entry name" value="HTH_AraC"/>
</dbReference>